<reference evidence="1" key="1">
    <citation type="submission" date="2022-08" db="EMBL/GenBank/DDBJ databases">
        <title>Genome sequencing of akame (Lates japonicus).</title>
        <authorList>
            <person name="Hashiguchi Y."/>
            <person name="Takahashi H."/>
        </authorList>
    </citation>
    <scope>NUCLEOTIDE SEQUENCE</scope>
    <source>
        <strain evidence="1">Kochi</strain>
    </source>
</reference>
<sequence>MDVDVEGIIQCIKQGDENGVQIQLQEFNKEYAQCFFFDAEERERQKLSHQPATLASACFLYFHLGGMDVDVEGIIQCIKQGDENGVQIQLQEFNKEARHRRGPIHSSSLPAMTYR</sequence>
<protein>
    <submittedName>
        <fullName evidence="1">Synembryn-A</fullName>
    </submittedName>
</protein>
<comment type="caution">
    <text evidence="1">The sequence shown here is derived from an EMBL/GenBank/DDBJ whole genome shotgun (WGS) entry which is preliminary data.</text>
</comment>
<dbReference type="AlphaFoldDB" id="A0AAD3MP88"/>
<dbReference type="EMBL" id="BRZM01000030">
    <property type="protein sequence ID" value="GLD57431.1"/>
    <property type="molecule type" value="Genomic_DNA"/>
</dbReference>
<evidence type="ECO:0000313" key="2">
    <source>
        <dbReference type="Proteomes" id="UP001279410"/>
    </source>
</evidence>
<dbReference type="Proteomes" id="UP001279410">
    <property type="component" value="Unassembled WGS sequence"/>
</dbReference>
<organism evidence="1 2">
    <name type="scientific">Lates japonicus</name>
    <name type="common">Japanese lates</name>
    <dbReference type="NCBI Taxonomy" id="270547"/>
    <lineage>
        <taxon>Eukaryota</taxon>
        <taxon>Metazoa</taxon>
        <taxon>Chordata</taxon>
        <taxon>Craniata</taxon>
        <taxon>Vertebrata</taxon>
        <taxon>Euteleostomi</taxon>
        <taxon>Actinopterygii</taxon>
        <taxon>Neopterygii</taxon>
        <taxon>Teleostei</taxon>
        <taxon>Neoteleostei</taxon>
        <taxon>Acanthomorphata</taxon>
        <taxon>Carangaria</taxon>
        <taxon>Carangaria incertae sedis</taxon>
        <taxon>Centropomidae</taxon>
        <taxon>Lates</taxon>
    </lineage>
</organism>
<gene>
    <name evidence="1" type="ORF">AKAME5_000965500</name>
</gene>
<accession>A0AAD3MP88</accession>
<keyword evidence="2" id="KW-1185">Reference proteome</keyword>
<proteinExistence type="predicted"/>
<evidence type="ECO:0000313" key="1">
    <source>
        <dbReference type="EMBL" id="GLD57431.1"/>
    </source>
</evidence>
<name>A0AAD3MP88_LATJO</name>